<dbReference type="InterPro" id="IPR036583">
    <property type="entry name" value="23S_rRNA_IVS_sf"/>
</dbReference>
<gene>
    <name evidence="1" type="ORF">Athens101428_747</name>
</gene>
<evidence type="ECO:0000313" key="2">
    <source>
        <dbReference type="Proteomes" id="UP000316495"/>
    </source>
</evidence>
<protein>
    <submittedName>
        <fullName evidence="1">S23 ribosomal protein</fullName>
    </submittedName>
</protein>
<dbReference type="AlphaFoldDB" id="A0A554LJM5"/>
<name>A0A554LJM5_9BACT</name>
<keyword evidence="1" id="KW-0689">Ribosomal protein</keyword>
<dbReference type="Proteomes" id="UP000316495">
    <property type="component" value="Unassembled WGS sequence"/>
</dbReference>
<organism evidence="1 2">
    <name type="scientific">Candidatus Berkelbacteria bacterium Athens1014_28</name>
    <dbReference type="NCBI Taxonomy" id="2017145"/>
    <lineage>
        <taxon>Bacteria</taxon>
        <taxon>Candidatus Berkelbacteria</taxon>
    </lineage>
</organism>
<dbReference type="Pfam" id="PF05635">
    <property type="entry name" value="23S_rRNA_IVP"/>
    <property type="match status" value="1"/>
</dbReference>
<dbReference type="GO" id="GO:0005840">
    <property type="term" value="C:ribosome"/>
    <property type="evidence" value="ECO:0007669"/>
    <property type="project" value="UniProtKB-KW"/>
</dbReference>
<keyword evidence="1" id="KW-0687">Ribonucleoprotein</keyword>
<comment type="caution">
    <text evidence="1">The sequence shown here is derived from an EMBL/GenBank/DDBJ whole genome shotgun (WGS) entry which is preliminary data.</text>
</comment>
<dbReference type="EMBL" id="VMGN01000054">
    <property type="protein sequence ID" value="TSC93086.1"/>
    <property type="molecule type" value="Genomic_DNA"/>
</dbReference>
<dbReference type="SUPFAM" id="SSF158446">
    <property type="entry name" value="IVS-encoded protein-like"/>
    <property type="match status" value="1"/>
</dbReference>
<dbReference type="NCBIfam" id="TIGR02436">
    <property type="entry name" value="four helix bundle protein"/>
    <property type="match status" value="1"/>
</dbReference>
<sequence length="152" mass="17574">MGYKVLRTYQQGEEIYQLTKKFTADFLHPIQDSRLIAHMNDSARSIPRNIAEGYGRNNSKQYYEFLGFSFGSLLELLEDCFELEKDILGGQRKTKDNERATRELSKIIKLCMGEKTMLKKQVEQIEKLAGEQGFLSEKIIGFKVLLIKNEAK</sequence>
<proteinExistence type="predicted"/>
<reference evidence="1 2" key="1">
    <citation type="submission" date="2017-07" db="EMBL/GenBank/DDBJ databases">
        <title>Mechanisms for carbon and nitrogen cycling indicate functional differentiation within the Candidate Phyla Radiation.</title>
        <authorList>
            <person name="Danczak R.E."/>
            <person name="Johnston M.D."/>
            <person name="Kenah C."/>
            <person name="Slattery M."/>
            <person name="Wrighton K.C."/>
            <person name="Wilkins M.J."/>
        </authorList>
    </citation>
    <scope>NUCLEOTIDE SEQUENCE [LARGE SCALE GENOMIC DNA]</scope>
    <source>
        <strain evidence="1">Athens1014_28</strain>
    </source>
</reference>
<evidence type="ECO:0000313" key="1">
    <source>
        <dbReference type="EMBL" id="TSC93086.1"/>
    </source>
</evidence>
<dbReference type="InterPro" id="IPR012657">
    <property type="entry name" value="23S_rRNA-intervening_sequence"/>
</dbReference>
<accession>A0A554LJM5</accession>
<dbReference type="Gene3D" id="1.20.1440.60">
    <property type="entry name" value="23S rRNA-intervening sequence"/>
    <property type="match status" value="1"/>
</dbReference>